<dbReference type="EC" id="2.7.11.1" evidence="1"/>
<evidence type="ECO:0000256" key="1">
    <source>
        <dbReference type="ARBA" id="ARBA00012513"/>
    </source>
</evidence>
<dbReference type="InterPro" id="IPR050339">
    <property type="entry name" value="CC_SR_Kinase"/>
</dbReference>
<evidence type="ECO:0000256" key="9">
    <source>
        <dbReference type="SAM" id="SignalP"/>
    </source>
</evidence>
<dbReference type="GO" id="GO:0017148">
    <property type="term" value="P:negative regulation of translation"/>
    <property type="evidence" value="ECO:0007669"/>
    <property type="project" value="UniProtKB-KW"/>
</dbReference>
<evidence type="ECO:0000256" key="5">
    <source>
        <dbReference type="ARBA" id="ARBA00022777"/>
    </source>
</evidence>
<dbReference type="SMART" id="SM00220">
    <property type="entry name" value="S_TKc"/>
    <property type="match status" value="1"/>
</dbReference>
<evidence type="ECO:0000313" key="11">
    <source>
        <dbReference type="EMBL" id="CAE7549051.1"/>
    </source>
</evidence>
<dbReference type="SUPFAM" id="SSF56112">
    <property type="entry name" value="Protein kinase-like (PK-like)"/>
    <property type="match status" value="1"/>
</dbReference>
<dbReference type="GO" id="GO:0004694">
    <property type="term" value="F:eukaryotic translation initiation factor 2alpha kinase activity"/>
    <property type="evidence" value="ECO:0007669"/>
    <property type="project" value="TreeGrafter"/>
</dbReference>
<dbReference type="GO" id="GO:0005737">
    <property type="term" value="C:cytoplasm"/>
    <property type="evidence" value="ECO:0007669"/>
    <property type="project" value="TreeGrafter"/>
</dbReference>
<dbReference type="InterPro" id="IPR000719">
    <property type="entry name" value="Prot_kinase_dom"/>
</dbReference>
<reference evidence="11" key="1">
    <citation type="submission" date="2021-02" db="EMBL/GenBank/DDBJ databases">
        <authorList>
            <person name="Dougan E. K."/>
            <person name="Rhodes N."/>
            <person name="Thang M."/>
            <person name="Chan C."/>
        </authorList>
    </citation>
    <scope>NUCLEOTIDE SEQUENCE</scope>
</reference>
<evidence type="ECO:0000256" key="7">
    <source>
        <dbReference type="ARBA" id="ARBA00023193"/>
    </source>
</evidence>
<dbReference type="Pfam" id="PF00069">
    <property type="entry name" value="Pkinase"/>
    <property type="match status" value="1"/>
</dbReference>
<feature type="compositionally biased region" description="Polar residues" evidence="8">
    <location>
        <begin position="277"/>
        <end position="295"/>
    </location>
</feature>
<dbReference type="PANTHER" id="PTHR11042:SF160">
    <property type="entry name" value="EUKARYOTIC TRANSLATION INITIATION FACTOR 2-ALPHA KINASE 1"/>
    <property type="match status" value="1"/>
</dbReference>
<name>A0A812U2D8_9DINO</name>
<evidence type="ECO:0000256" key="2">
    <source>
        <dbReference type="ARBA" id="ARBA00022527"/>
    </source>
</evidence>
<dbReference type="AlphaFoldDB" id="A0A812U2D8"/>
<dbReference type="GO" id="GO:0005524">
    <property type="term" value="F:ATP binding"/>
    <property type="evidence" value="ECO:0007669"/>
    <property type="project" value="UniProtKB-KW"/>
</dbReference>
<evidence type="ECO:0000256" key="8">
    <source>
        <dbReference type="SAM" id="MobiDB-lite"/>
    </source>
</evidence>
<proteinExistence type="predicted"/>
<evidence type="ECO:0000256" key="4">
    <source>
        <dbReference type="ARBA" id="ARBA00022741"/>
    </source>
</evidence>
<keyword evidence="12" id="KW-1185">Reference proteome</keyword>
<feature type="signal peptide" evidence="9">
    <location>
        <begin position="1"/>
        <end position="19"/>
    </location>
</feature>
<evidence type="ECO:0000256" key="3">
    <source>
        <dbReference type="ARBA" id="ARBA00022679"/>
    </source>
</evidence>
<evidence type="ECO:0000259" key="10">
    <source>
        <dbReference type="PROSITE" id="PS50011"/>
    </source>
</evidence>
<comment type="caution">
    <text evidence="11">The sequence shown here is derived from an EMBL/GenBank/DDBJ whole genome shotgun (WGS) entry which is preliminary data.</text>
</comment>
<keyword evidence="7" id="KW-0652">Protein synthesis inhibitor</keyword>
<dbReference type="EMBL" id="CAJNDS010002626">
    <property type="protein sequence ID" value="CAE7549051.1"/>
    <property type="molecule type" value="Genomic_DNA"/>
</dbReference>
<keyword evidence="4" id="KW-0547">Nucleotide-binding</keyword>
<dbReference type="PANTHER" id="PTHR11042">
    <property type="entry name" value="EUKARYOTIC TRANSLATION INITIATION FACTOR 2-ALPHA KINASE EIF2-ALPHA KINASE -RELATED"/>
    <property type="match status" value="1"/>
</dbReference>
<sequence>MLPVIFQLILYYGLLVVHGVRVDLHTGAEADVANGPTHQLEVAEKLQRYRALNETLMNRYMAGADIPLVDSSFLEDDITSYHLPRQWRNKLQVVKKLGEGSFGKVFQCRVLCESSKDVSVSVKLIVDKDDPQVRNEIQILKQMRGVSEFCISAVGEPPYIENSDGIWLMMPYMNGGELLDFLNRCQTSPGCLYGDPEGRKDWTQLNPLYTTPYILGLFSDIVQGVEALHAKAGRLHIDLKPANVMLNCRGEKCFAAVIDLGLDLGRLPSVRDANLPTSRGLQTQPPRLAASSTGCVGTGHHSVSAPVPRPATILFGSPTPGEPLRCLLGRQHPQNKES</sequence>
<accession>A0A812U2D8</accession>
<feature type="chain" id="PRO_5032865769" description="non-specific serine/threonine protein kinase" evidence="9">
    <location>
        <begin position="20"/>
        <end position="338"/>
    </location>
</feature>
<dbReference type="InterPro" id="IPR011009">
    <property type="entry name" value="Kinase-like_dom_sf"/>
</dbReference>
<organism evidence="11 12">
    <name type="scientific">Symbiodinium natans</name>
    <dbReference type="NCBI Taxonomy" id="878477"/>
    <lineage>
        <taxon>Eukaryota</taxon>
        <taxon>Sar</taxon>
        <taxon>Alveolata</taxon>
        <taxon>Dinophyceae</taxon>
        <taxon>Suessiales</taxon>
        <taxon>Symbiodiniaceae</taxon>
        <taxon>Symbiodinium</taxon>
    </lineage>
</organism>
<keyword evidence="3" id="KW-0808">Transferase</keyword>
<dbReference type="OrthoDB" id="407082at2759"/>
<gene>
    <name evidence="11" type="primary">mkcE</name>
    <name evidence="11" type="ORF">SNAT2548_LOCUS30822</name>
</gene>
<feature type="domain" description="Protein kinase" evidence="10">
    <location>
        <begin position="91"/>
        <end position="338"/>
    </location>
</feature>
<dbReference type="GO" id="GO:0005634">
    <property type="term" value="C:nucleus"/>
    <property type="evidence" value="ECO:0007669"/>
    <property type="project" value="TreeGrafter"/>
</dbReference>
<feature type="region of interest" description="Disordered" evidence="8">
    <location>
        <begin position="277"/>
        <end position="310"/>
    </location>
</feature>
<keyword evidence="9" id="KW-0732">Signal</keyword>
<keyword evidence="5" id="KW-0418">Kinase</keyword>
<dbReference type="PROSITE" id="PS50011">
    <property type="entry name" value="PROTEIN_KINASE_DOM"/>
    <property type="match status" value="1"/>
</dbReference>
<protein>
    <recommendedName>
        <fullName evidence="1">non-specific serine/threonine protein kinase</fullName>
        <ecNumber evidence="1">2.7.11.1</ecNumber>
    </recommendedName>
</protein>
<evidence type="ECO:0000313" key="12">
    <source>
        <dbReference type="Proteomes" id="UP000604046"/>
    </source>
</evidence>
<evidence type="ECO:0000256" key="6">
    <source>
        <dbReference type="ARBA" id="ARBA00022840"/>
    </source>
</evidence>
<keyword evidence="2" id="KW-0723">Serine/threonine-protein kinase</keyword>
<dbReference type="Proteomes" id="UP000604046">
    <property type="component" value="Unassembled WGS sequence"/>
</dbReference>
<keyword evidence="6" id="KW-0067">ATP-binding</keyword>
<dbReference type="Gene3D" id="1.10.510.10">
    <property type="entry name" value="Transferase(Phosphotransferase) domain 1"/>
    <property type="match status" value="1"/>
</dbReference>